<evidence type="ECO:0000313" key="6">
    <source>
        <dbReference type="EMBL" id="MTW12017.1"/>
    </source>
</evidence>
<accession>A0A6L6QJ94</accession>
<dbReference type="Pfam" id="PF00669">
    <property type="entry name" value="Flagellin_N"/>
    <property type="match status" value="1"/>
</dbReference>
<sequence>MRIASSQFQASMNRSLQINQSVIAKLTEQMATGNKIQVPSDEPIANVRLSRLRREENIVGQYIENIDAVKIRLSKNETYLTSMVNDMGSARDLFVWASDGSNTSADLNSMVNSLTSLRDSLYFNGNTLDQEGKYIFSGTATGTPALTLNAAAAPGSRYSFSGNNNTQEVVVGNGITQPANVTVDGMDVYLNKLDVAINLLSSPAASLSNPALQAALKDALDGTDTALNLVSGKIAQFGGAQNVMETLSNNHSNVSLSNKIAITDIAQLDYGLAATQLSGYNSALQATYQAYAKVSNLSLFNVIS</sequence>
<keyword evidence="7" id="KW-1185">Reference proteome</keyword>
<keyword evidence="6" id="KW-0969">Cilium</keyword>
<dbReference type="RefSeq" id="WP_155454965.1">
    <property type="nucleotide sequence ID" value="NZ_WNKX01000011.1"/>
</dbReference>
<dbReference type="PANTHER" id="PTHR42792">
    <property type="entry name" value="FLAGELLIN"/>
    <property type="match status" value="1"/>
</dbReference>
<organism evidence="6 7">
    <name type="scientific">Massilia eburnea</name>
    <dbReference type="NCBI Taxonomy" id="1776165"/>
    <lineage>
        <taxon>Bacteria</taxon>
        <taxon>Pseudomonadati</taxon>
        <taxon>Pseudomonadota</taxon>
        <taxon>Betaproteobacteria</taxon>
        <taxon>Burkholderiales</taxon>
        <taxon>Oxalobacteraceae</taxon>
        <taxon>Telluria group</taxon>
        <taxon>Massilia</taxon>
    </lineage>
</organism>
<dbReference type="InterPro" id="IPR001029">
    <property type="entry name" value="Flagellin_N"/>
</dbReference>
<dbReference type="AlphaFoldDB" id="A0A6L6QJ94"/>
<proteinExistence type="inferred from homology"/>
<protein>
    <submittedName>
        <fullName evidence="6">Flagellar hook-associated protein 3</fullName>
    </submittedName>
</protein>
<dbReference type="EMBL" id="WNKX01000011">
    <property type="protein sequence ID" value="MTW12017.1"/>
    <property type="molecule type" value="Genomic_DNA"/>
</dbReference>
<comment type="similarity">
    <text evidence="3">Belongs to the bacterial flagellin family.</text>
</comment>
<dbReference type="GO" id="GO:0009424">
    <property type="term" value="C:bacterial-type flagellum hook"/>
    <property type="evidence" value="ECO:0007669"/>
    <property type="project" value="InterPro"/>
</dbReference>
<dbReference type="Gene3D" id="1.20.1330.10">
    <property type="entry name" value="f41 fragment of flagellin, N-terminal domain"/>
    <property type="match status" value="1"/>
</dbReference>
<reference evidence="6 7" key="1">
    <citation type="submission" date="2019-11" db="EMBL/GenBank/DDBJ databases">
        <title>Type strains purchased from KCTC, JCM and DSMZ.</title>
        <authorList>
            <person name="Lu H."/>
        </authorList>
    </citation>
    <scope>NUCLEOTIDE SEQUENCE [LARGE SCALE GENOMIC DNA]</scope>
    <source>
        <strain evidence="6 7">JCM 31587</strain>
    </source>
</reference>
<name>A0A6L6QJ94_9BURK</name>
<comment type="subcellular location">
    <subcellularLocation>
        <location evidence="1">Bacterial flagellum</location>
    </subcellularLocation>
    <subcellularLocation>
        <location evidence="2">Secreted</location>
    </subcellularLocation>
</comment>
<dbReference type="SUPFAM" id="SSF64518">
    <property type="entry name" value="Phase 1 flagellin"/>
    <property type="match status" value="1"/>
</dbReference>
<dbReference type="OrthoDB" id="9768249at2"/>
<evidence type="ECO:0000256" key="4">
    <source>
        <dbReference type="ARBA" id="ARBA00023143"/>
    </source>
</evidence>
<keyword evidence="6" id="KW-0966">Cell projection</keyword>
<feature type="domain" description="Flagellin N-terminal" evidence="5">
    <location>
        <begin position="6"/>
        <end position="141"/>
    </location>
</feature>
<dbReference type="GO" id="GO:0005576">
    <property type="term" value="C:extracellular region"/>
    <property type="evidence" value="ECO:0007669"/>
    <property type="project" value="UniProtKB-SubCell"/>
</dbReference>
<dbReference type="Proteomes" id="UP000472320">
    <property type="component" value="Unassembled WGS sequence"/>
</dbReference>
<dbReference type="NCBIfam" id="TIGR02550">
    <property type="entry name" value="flagell_flgL"/>
    <property type="match status" value="1"/>
</dbReference>
<evidence type="ECO:0000256" key="1">
    <source>
        <dbReference type="ARBA" id="ARBA00004365"/>
    </source>
</evidence>
<keyword evidence="4" id="KW-0975">Bacterial flagellum</keyword>
<evidence type="ECO:0000313" key="7">
    <source>
        <dbReference type="Proteomes" id="UP000472320"/>
    </source>
</evidence>
<dbReference type="GO" id="GO:0071973">
    <property type="term" value="P:bacterial-type flagellum-dependent cell motility"/>
    <property type="evidence" value="ECO:0007669"/>
    <property type="project" value="InterPro"/>
</dbReference>
<evidence type="ECO:0000256" key="3">
    <source>
        <dbReference type="ARBA" id="ARBA00005709"/>
    </source>
</evidence>
<dbReference type="GO" id="GO:0005198">
    <property type="term" value="F:structural molecule activity"/>
    <property type="evidence" value="ECO:0007669"/>
    <property type="project" value="InterPro"/>
</dbReference>
<dbReference type="InterPro" id="IPR013384">
    <property type="entry name" value="Flagell_FlgL"/>
</dbReference>
<evidence type="ECO:0000259" key="5">
    <source>
        <dbReference type="Pfam" id="PF00669"/>
    </source>
</evidence>
<comment type="caution">
    <text evidence="6">The sequence shown here is derived from an EMBL/GenBank/DDBJ whole genome shotgun (WGS) entry which is preliminary data.</text>
</comment>
<dbReference type="PANTHER" id="PTHR42792:SF1">
    <property type="entry name" value="FLAGELLAR HOOK-ASSOCIATED PROTEIN 3"/>
    <property type="match status" value="1"/>
</dbReference>
<evidence type="ECO:0000256" key="2">
    <source>
        <dbReference type="ARBA" id="ARBA00004613"/>
    </source>
</evidence>
<keyword evidence="6" id="KW-0282">Flagellum</keyword>
<dbReference type="InterPro" id="IPR001492">
    <property type="entry name" value="Flagellin"/>
</dbReference>
<gene>
    <name evidence="6" type="primary">flgL</name>
    <name evidence="6" type="ORF">GM658_15535</name>
</gene>